<dbReference type="RefSeq" id="WP_016457085.1">
    <property type="nucleotide sequence ID" value="NZ_KE150446.1"/>
</dbReference>
<accession>S2Z379</accession>
<reference evidence="2 3" key="1">
    <citation type="submission" date="2013-05" db="EMBL/GenBank/DDBJ databases">
        <title>The Genome Sequence of Corynebacterium pyruviciproducens 1773O (ATCC BAA-1742).</title>
        <authorList>
            <consortium name="The Broad Institute Genomics Platform"/>
            <person name="Earl A."/>
            <person name="Ward D."/>
            <person name="Feldgarden M."/>
            <person name="Gevers D."/>
            <person name="Tong J."/>
            <person name="Walker B."/>
            <person name="Young S."/>
            <person name="Zeng Q."/>
            <person name="Gargeya S."/>
            <person name="Fitzgerald M."/>
            <person name="Haas B."/>
            <person name="Abouelleil A."/>
            <person name="Allen A.W."/>
            <person name="Alvarado L."/>
            <person name="Arachchi H.M."/>
            <person name="Berlin A.M."/>
            <person name="Chapman S.B."/>
            <person name="Gainer-Dewar J."/>
            <person name="Goldberg J."/>
            <person name="Griggs A."/>
            <person name="Gujja S."/>
            <person name="Hansen M."/>
            <person name="Howarth C."/>
            <person name="Imamovic A."/>
            <person name="Ireland A."/>
            <person name="Larimer J."/>
            <person name="McCowan C."/>
            <person name="Murphy C."/>
            <person name="Pearson M."/>
            <person name="Poon T.W."/>
            <person name="Priest M."/>
            <person name="Roberts A."/>
            <person name="Saif S."/>
            <person name="Shea T."/>
            <person name="Sisk P."/>
            <person name="Sykes S."/>
            <person name="Wortman J."/>
            <person name="Nusbaum C."/>
            <person name="Birren B."/>
        </authorList>
    </citation>
    <scope>NUCLEOTIDE SEQUENCE [LARGE SCALE GENOMIC DNA]</scope>
    <source>
        <strain evidence="2 3">ATCC BAA-1742</strain>
    </source>
</reference>
<gene>
    <name evidence="2" type="ORF">HMPREF1219_00161</name>
</gene>
<evidence type="ECO:0000256" key="1">
    <source>
        <dbReference type="SAM" id="MobiDB-lite"/>
    </source>
</evidence>
<sequence length="111" mass="12282">MSETITVTGGEPVTDWDGNIVTPVESRDIPGCMVQPAGRSKVDSDDVTAGDTTRLQVFAPPGTIIAEGEEVTWRGIPYRVAHVPFDWAVGRIPWNPWHVPRVEFILERKEA</sequence>
<feature type="region of interest" description="Disordered" evidence="1">
    <location>
        <begin position="1"/>
        <end position="20"/>
    </location>
</feature>
<dbReference type="eggNOG" id="ENOG5031H8K">
    <property type="taxonomic scope" value="Bacteria"/>
</dbReference>
<feature type="region of interest" description="Disordered" evidence="1">
    <location>
        <begin position="29"/>
        <end position="48"/>
    </location>
</feature>
<evidence type="ECO:0000313" key="2">
    <source>
        <dbReference type="EMBL" id="EPD70866.1"/>
    </source>
</evidence>
<dbReference type="HOGENOM" id="CLU_172403_0_0_11"/>
<dbReference type="Proteomes" id="UP000014408">
    <property type="component" value="Unassembled WGS sequence"/>
</dbReference>
<dbReference type="PATRIC" id="fig|1125779.3.peg.152"/>
<keyword evidence="3" id="KW-1185">Reference proteome</keyword>
<evidence type="ECO:0008006" key="4">
    <source>
        <dbReference type="Google" id="ProtNLM"/>
    </source>
</evidence>
<proteinExistence type="predicted"/>
<evidence type="ECO:0000313" key="3">
    <source>
        <dbReference type="Proteomes" id="UP000014408"/>
    </source>
</evidence>
<dbReference type="STRING" id="1125779.HMPREF1219_00161"/>
<comment type="caution">
    <text evidence="2">The sequence shown here is derived from an EMBL/GenBank/DDBJ whole genome shotgun (WGS) entry which is preliminary data.</text>
</comment>
<organism evidence="2 3">
    <name type="scientific">Corynebacterium pyruviciproducens ATCC BAA-1742</name>
    <dbReference type="NCBI Taxonomy" id="1125779"/>
    <lineage>
        <taxon>Bacteria</taxon>
        <taxon>Bacillati</taxon>
        <taxon>Actinomycetota</taxon>
        <taxon>Actinomycetes</taxon>
        <taxon>Mycobacteriales</taxon>
        <taxon>Corynebacteriaceae</taxon>
        <taxon>Corynebacterium</taxon>
    </lineage>
</organism>
<dbReference type="AlphaFoldDB" id="S2Z379"/>
<dbReference type="EMBL" id="ATBY01000002">
    <property type="protein sequence ID" value="EPD70866.1"/>
    <property type="molecule type" value="Genomic_DNA"/>
</dbReference>
<name>S2Z379_9CORY</name>
<protein>
    <recommendedName>
        <fullName evidence="4">Head-to-tail stopper</fullName>
    </recommendedName>
</protein>